<dbReference type="SUPFAM" id="SSF55729">
    <property type="entry name" value="Acyl-CoA N-acyltransferases (Nat)"/>
    <property type="match status" value="1"/>
</dbReference>
<feature type="domain" description="N-acetyltransferase" evidence="2">
    <location>
        <begin position="12"/>
        <end position="163"/>
    </location>
</feature>
<dbReference type="AlphaFoldDB" id="A0A1G7E8U9"/>
<gene>
    <name evidence="3" type="ORF">SAMN04488071_3341</name>
</gene>
<keyword evidence="3" id="KW-0689">Ribosomal protein</keyword>
<dbReference type="PROSITE" id="PS51186">
    <property type="entry name" value="GNAT"/>
    <property type="match status" value="1"/>
</dbReference>
<dbReference type="InterPro" id="IPR050769">
    <property type="entry name" value="NAT_camello-type"/>
</dbReference>
<keyword evidence="3" id="KW-0687">Ribonucleoprotein</keyword>
<organism evidence="3 4">
    <name type="scientific">Kordiimonas lacus</name>
    <dbReference type="NCBI Taxonomy" id="637679"/>
    <lineage>
        <taxon>Bacteria</taxon>
        <taxon>Pseudomonadati</taxon>
        <taxon>Pseudomonadota</taxon>
        <taxon>Alphaproteobacteria</taxon>
        <taxon>Kordiimonadales</taxon>
        <taxon>Kordiimonadaceae</taxon>
        <taxon>Kordiimonas</taxon>
    </lineage>
</organism>
<dbReference type="GO" id="GO:0008080">
    <property type="term" value="F:N-acetyltransferase activity"/>
    <property type="evidence" value="ECO:0007669"/>
    <property type="project" value="InterPro"/>
</dbReference>
<keyword evidence="4" id="KW-1185">Reference proteome</keyword>
<dbReference type="InterPro" id="IPR000182">
    <property type="entry name" value="GNAT_dom"/>
</dbReference>
<dbReference type="EMBL" id="FNAK01000008">
    <property type="protein sequence ID" value="SDE60082.1"/>
    <property type="molecule type" value="Genomic_DNA"/>
</dbReference>
<sequence>MSAQPQNKQDAIAVVPYRRAYKQAFHDLNMAWLEKYFTVEPVHRHALENPESEILDGGGEIFFAVRGDDVLGTVAIRADGNGIYELTKLGVDPSAQGLGLGRLLCEAVIDYFQAKGGKRLYLETHTKLMPAMRLYEKLNFALMEKPIDAHYQGTDCYMEWQGR</sequence>
<protein>
    <submittedName>
        <fullName evidence="3">Ribosomal protein S18 acetylase RimI</fullName>
    </submittedName>
</protein>
<evidence type="ECO:0000259" key="2">
    <source>
        <dbReference type="PROSITE" id="PS51186"/>
    </source>
</evidence>
<dbReference type="InterPro" id="IPR016181">
    <property type="entry name" value="Acyl_CoA_acyltransferase"/>
</dbReference>
<dbReference type="PANTHER" id="PTHR13947">
    <property type="entry name" value="GNAT FAMILY N-ACETYLTRANSFERASE"/>
    <property type="match status" value="1"/>
</dbReference>
<evidence type="ECO:0000256" key="1">
    <source>
        <dbReference type="ARBA" id="ARBA00022679"/>
    </source>
</evidence>
<evidence type="ECO:0000313" key="3">
    <source>
        <dbReference type="EMBL" id="SDE60082.1"/>
    </source>
</evidence>
<dbReference type="Proteomes" id="UP000183685">
    <property type="component" value="Unassembled WGS sequence"/>
</dbReference>
<dbReference type="Gene3D" id="3.40.630.30">
    <property type="match status" value="1"/>
</dbReference>
<dbReference type="STRING" id="637679.GCA_001550055_00120"/>
<proteinExistence type="predicted"/>
<keyword evidence="1" id="KW-0808">Transferase</keyword>
<accession>A0A1G7E8U9</accession>
<dbReference type="RefSeq" id="WP_068301218.1">
    <property type="nucleotide sequence ID" value="NZ_DAIOMO010000002.1"/>
</dbReference>
<dbReference type="CDD" id="cd04301">
    <property type="entry name" value="NAT_SF"/>
    <property type="match status" value="1"/>
</dbReference>
<name>A0A1G7E8U9_9PROT</name>
<evidence type="ECO:0000313" key="4">
    <source>
        <dbReference type="Proteomes" id="UP000183685"/>
    </source>
</evidence>
<dbReference type="Pfam" id="PF00583">
    <property type="entry name" value="Acetyltransf_1"/>
    <property type="match status" value="1"/>
</dbReference>
<reference evidence="3 4" key="1">
    <citation type="submission" date="2016-10" db="EMBL/GenBank/DDBJ databases">
        <authorList>
            <person name="de Groot N.N."/>
        </authorList>
    </citation>
    <scope>NUCLEOTIDE SEQUENCE [LARGE SCALE GENOMIC DNA]</scope>
    <source>
        <strain evidence="3 4">CGMCC 1.9109</strain>
    </source>
</reference>
<dbReference type="GO" id="GO:0005840">
    <property type="term" value="C:ribosome"/>
    <property type="evidence" value="ECO:0007669"/>
    <property type="project" value="UniProtKB-KW"/>
</dbReference>
<dbReference type="PANTHER" id="PTHR13947:SF37">
    <property type="entry name" value="LD18367P"/>
    <property type="match status" value="1"/>
</dbReference>